<dbReference type="PANTHER" id="PTHR13650">
    <property type="entry name" value="SPATACSIN"/>
    <property type="match status" value="1"/>
</dbReference>
<dbReference type="HOGENOM" id="CLU_234151_0_0_1"/>
<evidence type="ECO:0000259" key="1">
    <source>
        <dbReference type="Pfam" id="PF14649"/>
    </source>
</evidence>
<dbReference type="eggNOG" id="KOG1884">
    <property type="taxonomic scope" value="Eukaryota"/>
</dbReference>
<gene>
    <name evidence="3" type="primary">8237227</name>
    <name evidence="2" type="ORF">Phum_PHUM380540</name>
</gene>
<dbReference type="InterPro" id="IPR028103">
    <property type="entry name" value="Spatacsin"/>
</dbReference>
<dbReference type="FunCoup" id="E0VQP3">
    <property type="interactions" value="1307"/>
</dbReference>
<proteinExistence type="predicted"/>
<dbReference type="Pfam" id="PF14649">
    <property type="entry name" value="Spatacsin_C"/>
    <property type="match status" value="1"/>
</dbReference>
<sequence>MISKKHQLKYIQFLNLLNCKNFFSNVKSSVISPLLNFLCIITDQNNAVLYSLPNSENSIEHIWKCSPKVQRCLFSEDGKSILLILIVNSLQIYSINDNGVKLVNQIRASELAKILQNNNLDGYDIHCGNKYHDLELPVASIGQCFKFCIHTNSKLVAVVNQFQETILLDINNFFTGETDNVNSVKEVKIDIKNWSYKRKKKKNLKMDSCKIMGKVSSPPGASVLCLQFSIKGLFVFYNVSGESECTSFTVIDENSAVPLYNFNDLVASKVLCGGPLPLVMSDSILSLCLGELYNDYFIIKLCETVPNFSFSKEMERTLFNQPRTEIFNFHVLFLNIMLDFHLNIFLYNLNFLIAKKKMFPKININFEKSLSEQKIMEKLYNLFNLVLKVEEEVKPEGINAKQIMLTKCFLHSIRLLDLVQNKMRHIFESELYSNLLKQTLTLFESIKITDPLENKWITWRYMSDAEIIQETMIAGTISLAHVFLVTHRGWSVNEVEKEFIRKAHKYIRMLISKNEVKKAETSLSNLGFDSLKYMKSLCLSTNNILLRDKIIKYLHQKGEFTLKEIIIFDINKKIENALALAPKRCYNFCQESTFSGRVKINNVTCKHNTYNNVIDLKTFLDSTQNWCSMVLTEVYFTTGDSVLEKFLQKELCWRYLVEVNQVNLLQTWIKNLNKQNLEESFEESSDHVLNSFITDKTDKWNVTEDMFKFINNVKCMTLTKNIVFDNFAFYGRVENNSELGNIKKIFSKPTSNIKIRDFENMIFRDCINYSLKPLILICLNDNSSLRNSIEFEKEFSHQKNWIEIWSVFISWDKNKDNKILFRNSVKESLKVYDCNPEEMEYIKTALVLINEKEKYPKIFKRITKGSDVTIYDLLFNSNVPVAKLFSWQSSCWVKRVCGVAQGLALRYWKNESLGASCIALIVMLGNIGLANILRIYMQAIECICTQINKYTEYHINTLVCGVAKREISSIQEMATALETSVANVVNNEEGITQLKKWCLAVCFCNMHNLSLPSLLLKQLAKNHNWFSFIICLDIFKYPYEQERSKAIELIEEIESKVLKSHLLRALTRTTLKLSTSSPSKSAPKILLEPNNNGKDDFEVMKDSRDIFQAFVTNVYTEVINTIQTFTDKNIVLPWSCEQNPDQDVLLTLLKCESEPDACKSLLISAIELQSPPGNYFSIFMVWFVSSIPTSMPRIKRKEEGSQVLDRLCCPKDMETSFINFFCTGYFQTFFRGMSLFMPENPFTLFLNAVNKGVVLLDFESSLQLIKEFTFELDHFRSREPNDFFSKSWILNALTLCIENLLVRNDLRNSIKKKFLDTLAQSDFSTFDSNFPNYLLLSQLCGILESSETRINFIELYKMTNVSEESMKSLDSLLENHQFTQALEICSLLGLNKDKVIISMWKYQIESCIKKNEGGNIIEETWRESSLAFKDENVNPNLAALFYFNMANNFKSSSSTSLKNRFLALEYCLHWRRLMPDAIPSSFLEESDSIELEKWKCSIEPDFDIKFLKNFYSINFSCSVLNMWPLLKILVPAQIIHDKISPSELPEQSELCEVILTTSTEFQFENQSISSLKQKIDDKLQTVSFLNRVYDIVGAGKNLVKKILVCYSLSVEMDSTFEEIACERDFLSLFQRSAFLEGANKLKMADDLITLANLSDVETAKFLKDKIVAVLMEYCSSDSLISPSLWNVCLESDFHSIVKLTNDPSLLGFELLRSSVTLPCFPAIEILIKAHDCFTMACNLEGIGKVLRKCRILASIAFKEGEWQHLIRLLFGIKRFMDMSYIFQKLKESGQFERLIHFKGFQKIPGLQKGILDYLKMNKLQDWDLGKSMVAHFNFYSELGTFRQNEGDSIISKLLNSKQIETNKKQNLLNSAMDHYFHAAQLFLQANKMKKALNVAYKAQMVAMQISLLDGGPLLLNLEFESRSYFQNLIMENLTVAQTILICRAYNLEPNWEEIIYERCLLKEDKIFCSDLWSVFILSPQLIKNRSLR</sequence>
<reference evidence="3" key="3">
    <citation type="submission" date="2021-02" db="UniProtKB">
        <authorList>
            <consortium name="EnsemblMetazoa"/>
        </authorList>
    </citation>
    <scope>IDENTIFICATION</scope>
    <source>
        <strain evidence="3">USDA</strain>
    </source>
</reference>
<dbReference type="CTD" id="8237227"/>
<dbReference type="GO" id="GO:0005737">
    <property type="term" value="C:cytoplasm"/>
    <property type="evidence" value="ECO:0007669"/>
    <property type="project" value="TreeGrafter"/>
</dbReference>
<dbReference type="RefSeq" id="XP_002428437.1">
    <property type="nucleotide sequence ID" value="XM_002428392.1"/>
</dbReference>
<dbReference type="EMBL" id="AAZO01004444">
    <property type="status" value="NOT_ANNOTATED_CDS"/>
    <property type="molecule type" value="Genomic_DNA"/>
</dbReference>
<dbReference type="InterPro" id="IPR028107">
    <property type="entry name" value="Spatacsin_C_dom"/>
</dbReference>
<dbReference type="VEuPathDB" id="VectorBase:PHUM380540"/>
<keyword evidence="4" id="KW-1185">Reference proteome</keyword>
<feature type="domain" description="Spatacsin C-terminal" evidence="1">
    <location>
        <begin position="1722"/>
        <end position="1983"/>
    </location>
</feature>
<dbReference type="PANTHER" id="PTHR13650:SF0">
    <property type="entry name" value="SPATACSIN"/>
    <property type="match status" value="1"/>
</dbReference>
<dbReference type="GeneID" id="8237227"/>
<dbReference type="EnsemblMetazoa" id="PHUM380540-RA">
    <property type="protein sequence ID" value="PHUM380540-PA"/>
    <property type="gene ID" value="PHUM380540"/>
</dbReference>
<dbReference type="OrthoDB" id="8195459at2759"/>
<dbReference type="Proteomes" id="UP000009046">
    <property type="component" value="Unassembled WGS sequence"/>
</dbReference>
<reference evidence="2" key="1">
    <citation type="submission" date="2007-04" db="EMBL/GenBank/DDBJ databases">
        <title>Annotation of Pediculus humanus corporis strain USDA.</title>
        <authorList>
            <person name="Kirkness E."/>
            <person name="Hannick L."/>
            <person name="Hass B."/>
            <person name="Bruggner R."/>
            <person name="Lawson D."/>
            <person name="Bidwell S."/>
            <person name="Joardar V."/>
            <person name="Caler E."/>
            <person name="Walenz B."/>
            <person name="Inman J."/>
            <person name="Schobel S."/>
            <person name="Galinsky K."/>
            <person name="Amedeo P."/>
            <person name="Strausberg R."/>
        </authorList>
    </citation>
    <scope>NUCLEOTIDE SEQUENCE</scope>
    <source>
        <strain evidence="2">USDA</strain>
    </source>
</reference>
<dbReference type="STRING" id="121224.E0VQP3"/>
<dbReference type="KEGG" id="phu:Phum_PHUM380540"/>
<evidence type="ECO:0000313" key="4">
    <source>
        <dbReference type="Proteomes" id="UP000009046"/>
    </source>
</evidence>
<dbReference type="InParanoid" id="E0VQP3"/>
<evidence type="ECO:0000313" key="3">
    <source>
        <dbReference type="EnsemblMetazoa" id="PHUM380540-PA"/>
    </source>
</evidence>
<evidence type="ECO:0000313" key="2">
    <source>
        <dbReference type="EMBL" id="EEB15699.1"/>
    </source>
</evidence>
<reference evidence="2" key="2">
    <citation type="submission" date="2007-04" db="EMBL/GenBank/DDBJ databases">
        <title>The genome of the human body louse.</title>
        <authorList>
            <consortium name="The Human Body Louse Genome Consortium"/>
            <person name="Kirkness E."/>
            <person name="Walenz B."/>
            <person name="Hass B."/>
            <person name="Bruggner R."/>
            <person name="Strausberg R."/>
        </authorList>
    </citation>
    <scope>NUCLEOTIDE SEQUENCE</scope>
    <source>
        <strain evidence="2">USDA</strain>
    </source>
</reference>
<name>E0VQP3_PEDHC</name>
<accession>E0VQP3</accession>
<organism>
    <name type="scientific">Pediculus humanus subsp. corporis</name>
    <name type="common">Body louse</name>
    <dbReference type="NCBI Taxonomy" id="121224"/>
    <lineage>
        <taxon>Eukaryota</taxon>
        <taxon>Metazoa</taxon>
        <taxon>Ecdysozoa</taxon>
        <taxon>Arthropoda</taxon>
        <taxon>Hexapoda</taxon>
        <taxon>Insecta</taxon>
        <taxon>Pterygota</taxon>
        <taxon>Neoptera</taxon>
        <taxon>Paraneoptera</taxon>
        <taxon>Psocodea</taxon>
        <taxon>Troctomorpha</taxon>
        <taxon>Phthiraptera</taxon>
        <taxon>Anoplura</taxon>
        <taxon>Pediculidae</taxon>
        <taxon>Pediculus</taxon>
    </lineage>
</organism>
<dbReference type="EMBL" id="DS235430">
    <property type="protein sequence ID" value="EEB15699.1"/>
    <property type="molecule type" value="Genomic_DNA"/>
</dbReference>
<protein>
    <recommendedName>
        <fullName evidence="1">Spatacsin C-terminal domain-containing protein</fullName>
    </recommendedName>
</protein>